<dbReference type="GO" id="GO:0005886">
    <property type="term" value="C:plasma membrane"/>
    <property type="evidence" value="ECO:0007669"/>
    <property type="project" value="UniProtKB-SubCell"/>
</dbReference>
<evidence type="ECO:0000256" key="3">
    <source>
        <dbReference type="ARBA" id="ARBA00022692"/>
    </source>
</evidence>
<evidence type="ECO:0000256" key="4">
    <source>
        <dbReference type="ARBA" id="ARBA00022989"/>
    </source>
</evidence>
<sequence length="208" mass="21549">MDLTLLVTSIALGLTVAAPIGPMSLLCINRTLTVGHSNGLVFGAGIAAADCTYAALAAFGLVGLSNAFAGAGHWLKILGAFLLIYLGVRLAWGRSDSGTPAQIRNAGIGAFASAYGLTLANPPTILFFAGVFASVATLSSGIQSVTFTVGVFAGSMLWWTLLTLLVSRSARVLTVGTMAWIGRVSGLVLIGFACYGLFSVFRGVYYWD</sequence>
<dbReference type="PANTHER" id="PTHR30086">
    <property type="entry name" value="ARGININE EXPORTER PROTEIN ARGO"/>
    <property type="match status" value="1"/>
</dbReference>
<evidence type="ECO:0000313" key="8">
    <source>
        <dbReference type="Proteomes" id="UP000177925"/>
    </source>
</evidence>
<proteinExistence type="predicted"/>
<dbReference type="GO" id="GO:0015171">
    <property type="term" value="F:amino acid transmembrane transporter activity"/>
    <property type="evidence" value="ECO:0007669"/>
    <property type="project" value="TreeGrafter"/>
</dbReference>
<keyword evidence="5 6" id="KW-0472">Membrane</keyword>
<evidence type="ECO:0000256" key="5">
    <source>
        <dbReference type="ARBA" id="ARBA00023136"/>
    </source>
</evidence>
<accession>A0A1F6TEF2</accession>
<evidence type="ECO:0000256" key="2">
    <source>
        <dbReference type="ARBA" id="ARBA00022475"/>
    </source>
</evidence>
<gene>
    <name evidence="7" type="ORF">A2150_07955</name>
</gene>
<dbReference type="Proteomes" id="UP000177925">
    <property type="component" value="Unassembled WGS sequence"/>
</dbReference>
<evidence type="ECO:0000256" key="6">
    <source>
        <dbReference type="SAM" id="Phobius"/>
    </source>
</evidence>
<feature type="transmembrane region" description="Helical" evidence="6">
    <location>
        <begin position="74"/>
        <end position="92"/>
    </location>
</feature>
<dbReference type="Pfam" id="PF01810">
    <property type="entry name" value="LysE"/>
    <property type="match status" value="1"/>
</dbReference>
<protein>
    <recommendedName>
        <fullName evidence="9">Lysine transporter LysE</fullName>
    </recommendedName>
</protein>
<dbReference type="STRING" id="1817758.A2150_07955"/>
<feature type="transmembrane region" description="Helical" evidence="6">
    <location>
        <begin position="186"/>
        <end position="207"/>
    </location>
</feature>
<comment type="subcellular location">
    <subcellularLocation>
        <location evidence="1">Cell membrane</location>
        <topology evidence="1">Multi-pass membrane protein</topology>
    </subcellularLocation>
</comment>
<reference evidence="7 8" key="1">
    <citation type="journal article" date="2016" name="Nat. Commun.">
        <title>Thousands of microbial genomes shed light on interconnected biogeochemical processes in an aquifer system.</title>
        <authorList>
            <person name="Anantharaman K."/>
            <person name="Brown C.T."/>
            <person name="Hug L.A."/>
            <person name="Sharon I."/>
            <person name="Castelle C.J."/>
            <person name="Probst A.J."/>
            <person name="Thomas B.C."/>
            <person name="Singh A."/>
            <person name="Wilkins M.J."/>
            <person name="Karaoz U."/>
            <person name="Brodie E.L."/>
            <person name="Williams K.H."/>
            <person name="Hubbard S.S."/>
            <person name="Banfield J.F."/>
        </authorList>
    </citation>
    <scope>NUCLEOTIDE SEQUENCE [LARGE SCALE GENOMIC DNA]</scope>
</reference>
<dbReference type="AlphaFoldDB" id="A0A1F6TEF2"/>
<feature type="transmembrane region" description="Helical" evidence="6">
    <location>
        <begin position="145"/>
        <end position="166"/>
    </location>
</feature>
<dbReference type="InterPro" id="IPR001123">
    <property type="entry name" value="LeuE-type"/>
</dbReference>
<keyword evidence="3 6" id="KW-0812">Transmembrane</keyword>
<keyword evidence="4 6" id="KW-1133">Transmembrane helix</keyword>
<evidence type="ECO:0000256" key="1">
    <source>
        <dbReference type="ARBA" id="ARBA00004651"/>
    </source>
</evidence>
<name>A0A1F6TEF2_9PROT</name>
<dbReference type="PANTHER" id="PTHR30086:SF20">
    <property type="entry name" value="ARGININE EXPORTER PROTEIN ARGO-RELATED"/>
    <property type="match status" value="1"/>
</dbReference>
<feature type="transmembrane region" description="Helical" evidence="6">
    <location>
        <begin position="41"/>
        <end position="62"/>
    </location>
</feature>
<comment type="caution">
    <text evidence="7">The sequence shown here is derived from an EMBL/GenBank/DDBJ whole genome shotgun (WGS) entry which is preliminary data.</text>
</comment>
<organism evidence="7 8">
    <name type="scientific">Candidatus Muproteobacteria bacterium RBG_16_64_11</name>
    <dbReference type="NCBI Taxonomy" id="1817758"/>
    <lineage>
        <taxon>Bacteria</taxon>
        <taxon>Pseudomonadati</taxon>
        <taxon>Pseudomonadota</taxon>
        <taxon>Candidatus Muproteobacteria</taxon>
    </lineage>
</organism>
<evidence type="ECO:0008006" key="9">
    <source>
        <dbReference type="Google" id="ProtNLM"/>
    </source>
</evidence>
<evidence type="ECO:0000313" key="7">
    <source>
        <dbReference type="EMBL" id="OGI43517.1"/>
    </source>
</evidence>
<keyword evidence="2" id="KW-1003">Cell membrane</keyword>
<feature type="transmembrane region" description="Helical" evidence="6">
    <location>
        <begin position="112"/>
        <end position="133"/>
    </location>
</feature>
<dbReference type="EMBL" id="MFSS01000051">
    <property type="protein sequence ID" value="OGI43517.1"/>
    <property type="molecule type" value="Genomic_DNA"/>
</dbReference>